<dbReference type="SMART" id="SM00482">
    <property type="entry name" value="POLAc"/>
    <property type="match status" value="1"/>
</dbReference>
<keyword evidence="2" id="KW-0235">DNA replication</keyword>
<organism evidence="6 7">
    <name type="scientific">Zhihengliuella alba</name>
    <dbReference type="NCBI Taxonomy" id="547018"/>
    <lineage>
        <taxon>Bacteria</taxon>
        <taxon>Bacillati</taxon>
        <taxon>Actinomycetota</taxon>
        <taxon>Actinomycetes</taxon>
        <taxon>Micrococcales</taxon>
        <taxon>Micrococcaceae</taxon>
        <taxon>Zhihengliuella</taxon>
    </lineage>
</organism>
<dbReference type="InterPro" id="IPR002298">
    <property type="entry name" value="DNA_polymerase_A"/>
</dbReference>
<name>A0ABP7DBK3_9MICC</name>
<feature type="compositionally biased region" description="Basic and acidic residues" evidence="4">
    <location>
        <begin position="37"/>
        <end position="54"/>
    </location>
</feature>
<feature type="domain" description="DNA-directed DNA polymerase family A palm" evidence="5">
    <location>
        <begin position="369"/>
        <end position="573"/>
    </location>
</feature>
<dbReference type="Proteomes" id="UP001501536">
    <property type="component" value="Unassembled WGS sequence"/>
</dbReference>
<proteinExistence type="predicted"/>
<dbReference type="InterPro" id="IPR043502">
    <property type="entry name" value="DNA/RNA_pol_sf"/>
</dbReference>
<dbReference type="Gene3D" id="1.10.150.20">
    <property type="entry name" value="5' to 3' exonuclease, C-terminal subdomain"/>
    <property type="match status" value="1"/>
</dbReference>
<dbReference type="Gene3D" id="3.30.70.370">
    <property type="match status" value="1"/>
</dbReference>
<dbReference type="Pfam" id="PF00476">
    <property type="entry name" value="DNA_pol_A"/>
    <property type="match status" value="1"/>
</dbReference>
<dbReference type="PANTHER" id="PTHR10133">
    <property type="entry name" value="DNA POLYMERASE I"/>
    <property type="match status" value="1"/>
</dbReference>
<feature type="region of interest" description="Disordered" evidence="4">
    <location>
        <begin position="142"/>
        <end position="183"/>
    </location>
</feature>
<dbReference type="GO" id="GO:0004527">
    <property type="term" value="F:exonuclease activity"/>
    <property type="evidence" value="ECO:0007669"/>
    <property type="project" value="UniProtKB-KW"/>
</dbReference>
<evidence type="ECO:0000259" key="5">
    <source>
        <dbReference type="SMART" id="SM00482"/>
    </source>
</evidence>
<dbReference type="CDD" id="cd06444">
    <property type="entry name" value="DNA_pol_A"/>
    <property type="match status" value="1"/>
</dbReference>
<comment type="catalytic activity">
    <reaction evidence="3">
        <text>DNA(n) + a 2'-deoxyribonucleoside 5'-triphosphate = DNA(n+1) + diphosphate</text>
        <dbReference type="Rhea" id="RHEA:22508"/>
        <dbReference type="Rhea" id="RHEA-COMP:17339"/>
        <dbReference type="Rhea" id="RHEA-COMP:17340"/>
        <dbReference type="ChEBI" id="CHEBI:33019"/>
        <dbReference type="ChEBI" id="CHEBI:61560"/>
        <dbReference type="ChEBI" id="CHEBI:173112"/>
        <dbReference type="EC" id="2.7.7.7"/>
    </reaction>
</comment>
<gene>
    <name evidence="6" type="ORF">GCM10022377_16360</name>
</gene>
<accession>A0ABP7DBK3</accession>
<keyword evidence="7" id="KW-1185">Reference proteome</keyword>
<keyword evidence="6" id="KW-0269">Exonuclease</keyword>
<keyword evidence="6" id="KW-0378">Hydrolase</keyword>
<dbReference type="EC" id="2.7.7.7" evidence="1"/>
<dbReference type="NCBIfam" id="NF011538">
    <property type="entry name" value="PRK14975.1-1"/>
    <property type="match status" value="1"/>
</dbReference>
<sequence length="614" mass="66267">MVRPCHNGRVHESSGERPSYVVVAAWSAEARADAFDLRRLPEKHDAPPPRRDGSEDTEPLGAVLFLDAHGQPTLPVQSFTFADLADLVTYCESRALRWVWESTRRWYAVLLSDSHTVDRAWDVGLIRTILRRSPVTAGSAYAQALPAEGAEDTGAREPEHDGGRRPGIDAPPGQGSLFAAPAATGPSVETVAAEFRAQHAAIPADVPGRKLELLATAETVGALIAAEIRATGMPWRADIHRALLEERLGPRPADGHRPVKLEAVANRLREQLDSPRLNPDSPQELLRALHRVGIDVRGTSQWELADHDHPALETLEEYKRLSRLFTANGWAWLEAWIRDGRFWPDYTVGGVVTGRWSARGGGALQIPATIRSAVHADYGSKLVVADAAQLEPRILAAMSGDEALAAASTGKDLYQGIANMGFGGDRSQAKLAMLGAMYGQTTGEAGRLMGQLSRTFGPAVGLVEQAARNGEAGRIVTSFLGRGSPAPDAAYAAARRAANALDATAADQARADSVARARGRFTRNFVVQGTAAEWALCWLGQIRHGLRDRLPDLSSRIVFFLHDEVMLHVPHGQVDEVVAIVHEAAARATALVFRSDLVETPVTVAVVDSYDQAK</sequence>
<reference evidence="7" key="1">
    <citation type="journal article" date="2019" name="Int. J. Syst. Evol. Microbiol.">
        <title>The Global Catalogue of Microorganisms (GCM) 10K type strain sequencing project: providing services to taxonomists for standard genome sequencing and annotation.</title>
        <authorList>
            <consortium name="The Broad Institute Genomics Platform"/>
            <consortium name="The Broad Institute Genome Sequencing Center for Infectious Disease"/>
            <person name="Wu L."/>
            <person name="Ma J."/>
        </authorList>
    </citation>
    <scope>NUCLEOTIDE SEQUENCE [LARGE SCALE GENOMIC DNA]</scope>
    <source>
        <strain evidence="7">JCM 16961</strain>
    </source>
</reference>
<evidence type="ECO:0000256" key="4">
    <source>
        <dbReference type="SAM" id="MobiDB-lite"/>
    </source>
</evidence>
<dbReference type="EMBL" id="BAABCJ010000002">
    <property type="protein sequence ID" value="GAA3703450.1"/>
    <property type="molecule type" value="Genomic_DNA"/>
</dbReference>
<feature type="compositionally biased region" description="Basic and acidic residues" evidence="4">
    <location>
        <begin position="153"/>
        <end position="167"/>
    </location>
</feature>
<dbReference type="PANTHER" id="PTHR10133:SF27">
    <property type="entry name" value="DNA POLYMERASE NU"/>
    <property type="match status" value="1"/>
</dbReference>
<dbReference type="SUPFAM" id="SSF56672">
    <property type="entry name" value="DNA/RNA polymerases"/>
    <property type="match status" value="1"/>
</dbReference>
<keyword evidence="6" id="KW-0540">Nuclease</keyword>
<comment type="caution">
    <text evidence="6">The sequence shown here is derived from an EMBL/GenBank/DDBJ whole genome shotgun (WGS) entry which is preliminary data.</text>
</comment>
<evidence type="ECO:0000313" key="7">
    <source>
        <dbReference type="Proteomes" id="UP001501536"/>
    </source>
</evidence>
<protein>
    <recommendedName>
        <fullName evidence="1">DNA-directed DNA polymerase</fullName>
        <ecNumber evidence="1">2.7.7.7</ecNumber>
    </recommendedName>
</protein>
<evidence type="ECO:0000256" key="2">
    <source>
        <dbReference type="ARBA" id="ARBA00022705"/>
    </source>
</evidence>
<dbReference type="InterPro" id="IPR001098">
    <property type="entry name" value="DNA-dir_DNA_pol_A_palm_dom"/>
</dbReference>
<feature type="region of interest" description="Disordered" evidence="4">
    <location>
        <begin position="37"/>
        <end position="57"/>
    </location>
</feature>
<evidence type="ECO:0000256" key="3">
    <source>
        <dbReference type="ARBA" id="ARBA00049244"/>
    </source>
</evidence>
<evidence type="ECO:0000313" key="6">
    <source>
        <dbReference type="EMBL" id="GAA3703450.1"/>
    </source>
</evidence>
<evidence type="ECO:0000256" key="1">
    <source>
        <dbReference type="ARBA" id="ARBA00012417"/>
    </source>
</evidence>